<evidence type="ECO:0000313" key="3">
    <source>
        <dbReference type="EMBL" id="NXE15182.1"/>
    </source>
</evidence>
<feature type="non-terminal residue" evidence="3">
    <location>
        <position position="1"/>
    </location>
</feature>
<comment type="similarity">
    <text evidence="1">Belongs to the serpin family. Ov-serpin subfamily.</text>
</comment>
<comment type="caution">
    <text evidence="3">The sequence shown here is derived from an EMBL/GenBank/DDBJ whole genome shotgun (WGS) entry which is preliminary data.</text>
</comment>
<protein>
    <submittedName>
        <fullName evidence="3">OVALX protein</fullName>
    </submittedName>
</protein>
<accession>A0A7K8KFM5</accession>
<dbReference type="Proteomes" id="UP000533896">
    <property type="component" value="Unassembled WGS sequence"/>
</dbReference>
<evidence type="ECO:0000256" key="1">
    <source>
        <dbReference type="ARBA" id="ARBA00006426"/>
    </source>
</evidence>
<dbReference type="EMBL" id="VWYV01001622">
    <property type="protein sequence ID" value="NXE15182.1"/>
    <property type="molecule type" value="Genomic_DNA"/>
</dbReference>
<dbReference type="SMART" id="SM00093">
    <property type="entry name" value="SERPIN"/>
    <property type="match status" value="1"/>
</dbReference>
<gene>
    <name evidence="3" type="ORF">LOPRUF_R08829</name>
</gene>
<evidence type="ECO:0000313" key="4">
    <source>
        <dbReference type="Proteomes" id="UP000533896"/>
    </source>
</evidence>
<dbReference type="OrthoDB" id="671595at2759"/>
<feature type="non-terminal residue" evidence="3">
    <location>
        <position position="209"/>
    </location>
</feature>
<name>A0A7K8KFM5_9AVES</name>
<reference evidence="3 4" key="1">
    <citation type="submission" date="2019-09" db="EMBL/GenBank/DDBJ databases">
        <title>Bird 10,000 Genomes (B10K) Project - Family phase.</title>
        <authorList>
            <person name="Zhang G."/>
        </authorList>
    </citation>
    <scope>NUCLEOTIDE SEQUENCE [LARGE SCALE GENOMIC DNA]</scope>
    <source>
        <strain evidence="3">B10K-CU-031-23</strain>
    </source>
</reference>
<dbReference type="GO" id="GO:0004867">
    <property type="term" value="F:serine-type endopeptidase inhibitor activity"/>
    <property type="evidence" value="ECO:0007669"/>
    <property type="project" value="InterPro"/>
</dbReference>
<feature type="domain" description="Serpin" evidence="2">
    <location>
        <begin position="1"/>
        <end position="209"/>
    </location>
</feature>
<organism evidence="3 4">
    <name type="scientific">Lophotis ruficrista</name>
    <dbReference type="NCBI Taxonomy" id="172689"/>
    <lineage>
        <taxon>Eukaryota</taxon>
        <taxon>Metazoa</taxon>
        <taxon>Chordata</taxon>
        <taxon>Craniata</taxon>
        <taxon>Vertebrata</taxon>
        <taxon>Euteleostomi</taxon>
        <taxon>Archelosauria</taxon>
        <taxon>Archosauria</taxon>
        <taxon>Dinosauria</taxon>
        <taxon>Saurischia</taxon>
        <taxon>Theropoda</taxon>
        <taxon>Coelurosauria</taxon>
        <taxon>Aves</taxon>
        <taxon>Neognathae</taxon>
        <taxon>Neoaves</taxon>
        <taxon>Otidimorphae</taxon>
        <taxon>Otidiformes</taxon>
        <taxon>Otididae</taxon>
        <taxon>Lophotis</taxon>
    </lineage>
</organism>
<dbReference type="AlphaFoldDB" id="A0A7K8KFM5"/>
<dbReference type="InterPro" id="IPR023795">
    <property type="entry name" value="Serpin_CS"/>
</dbReference>
<dbReference type="InterPro" id="IPR023796">
    <property type="entry name" value="Serpin_dom"/>
</dbReference>
<dbReference type="PANTHER" id="PTHR11461:SF186">
    <property type="entry name" value="SERPIN B4"/>
    <property type="match status" value="1"/>
</dbReference>
<dbReference type="InterPro" id="IPR000215">
    <property type="entry name" value="Serpin_fam"/>
</dbReference>
<sequence>RIQDFLEPGSVGLDTMLVLVNAIYFKGIWKTPFKEEDTQEVPFNVTEVLGHRHSFWPGQLPLHSCLRPVVPCLYLQLENSISFEKLMEWTSPNMMEMKRVKVHLPRMKIEQKYNLTSVLMALGMTDLFSPSANLSGISSSESLKISEAIHAAYMEVNEEGAEMAGSGDVMEDIKDFSEFEEFRADHPFLFFIKHNPSNIILFFGRYCSP</sequence>
<dbReference type="SUPFAM" id="SSF56574">
    <property type="entry name" value="Serpins"/>
    <property type="match status" value="1"/>
</dbReference>
<dbReference type="InterPro" id="IPR042178">
    <property type="entry name" value="Serpin_sf_1"/>
</dbReference>
<dbReference type="Pfam" id="PF00079">
    <property type="entry name" value="Serpin"/>
    <property type="match status" value="2"/>
</dbReference>
<dbReference type="GO" id="GO:0005615">
    <property type="term" value="C:extracellular space"/>
    <property type="evidence" value="ECO:0007669"/>
    <property type="project" value="InterPro"/>
</dbReference>
<keyword evidence="4" id="KW-1185">Reference proteome</keyword>
<proteinExistence type="inferred from homology"/>
<dbReference type="PANTHER" id="PTHR11461">
    <property type="entry name" value="SERINE PROTEASE INHIBITOR, SERPIN"/>
    <property type="match status" value="1"/>
</dbReference>
<dbReference type="InterPro" id="IPR036186">
    <property type="entry name" value="Serpin_sf"/>
</dbReference>
<evidence type="ECO:0000259" key="2">
    <source>
        <dbReference type="SMART" id="SM00093"/>
    </source>
</evidence>
<dbReference type="PROSITE" id="PS00284">
    <property type="entry name" value="SERPIN"/>
    <property type="match status" value="1"/>
</dbReference>
<dbReference type="Gene3D" id="3.30.497.10">
    <property type="entry name" value="Antithrombin, subunit I, domain 2"/>
    <property type="match status" value="2"/>
</dbReference>